<dbReference type="STRING" id="1802627.A3A70_02640"/>
<comment type="caution">
    <text evidence="1">The sequence shown here is derived from an EMBL/GenBank/DDBJ whole genome shotgun (WGS) entry which is preliminary data.</text>
</comment>
<protein>
    <submittedName>
        <fullName evidence="1">Uncharacterized protein</fullName>
    </submittedName>
</protein>
<accession>A0A1F4VQ32</accession>
<name>A0A1F4VQ32_UNCKA</name>
<dbReference type="AlphaFoldDB" id="A0A1F4VQ32"/>
<sequence>MKSEILNKTLRSYLDFEYQGRLIPLPYVLRFKPWDFRATCGKGTPTEIISELNHAASERNQVLGLLSTDQVIKFMKAEGIGVDCSGLAFNLLSPLVKEKTGHNLAFYIIRYPGIMGILDKMFYGFKRIRRISADILTNELNTIPIDAVGDALPGDLLRLSTLTSKHKHVAVIVEITSEKLVYAHSSRYTEEAGPHLSQIQIKKPDKGLGDQAWLEKTNRGDPYRDLAFKPELGDGIRRLKCLNWQK</sequence>
<proteinExistence type="predicted"/>
<reference evidence="1 2" key="1">
    <citation type="journal article" date="2016" name="Nat. Commun.">
        <title>Thousands of microbial genomes shed light on interconnected biogeochemical processes in an aquifer system.</title>
        <authorList>
            <person name="Anantharaman K."/>
            <person name="Brown C.T."/>
            <person name="Hug L.A."/>
            <person name="Sharon I."/>
            <person name="Castelle C.J."/>
            <person name="Probst A.J."/>
            <person name="Thomas B.C."/>
            <person name="Singh A."/>
            <person name="Wilkins M.J."/>
            <person name="Karaoz U."/>
            <person name="Brodie E.L."/>
            <person name="Williams K.H."/>
            <person name="Hubbard S.S."/>
            <person name="Banfield J.F."/>
        </authorList>
    </citation>
    <scope>NUCLEOTIDE SEQUENCE [LARGE SCALE GENOMIC DNA]</scope>
</reference>
<organism evidence="1 2">
    <name type="scientific">candidate division WWE3 bacterium RIFCSPLOWO2_01_FULL_42_11</name>
    <dbReference type="NCBI Taxonomy" id="1802627"/>
    <lineage>
        <taxon>Bacteria</taxon>
        <taxon>Katanobacteria</taxon>
    </lineage>
</organism>
<gene>
    <name evidence="1" type="ORF">A3A70_02640</name>
</gene>
<evidence type="ECO:0000313" key="2">
    <source>
        <dbReference type="Proteomes" id="UP000178964"/>
    </source>
</evidence>
<dbReference type="Proteomes" id="UP000178964">
    <property type="component" value="Unassembled WGS sequence"/>
</dbReference>
<evidence type="ECO:0000313" key="1">
    <source>
        <dbReference type="EMBL" id="OGC59316.1"/>
    </source>
</evidence>
<dbReference type="EMBL" id="MEVK01000018">
    <property type="protein sequence ID" value="OGC59316.1"/>
    <property type="molecule type" value="Genomic_DNA"/>
</dbReference>